<keyword evidence="2 4" id="KW-0238">DNA-binding</keyword>
<gene>
    <name evidence="6" type="ORF">GRI47_00740</name>
</gene>
<accession>A0A844Y5F1</accession>
<dbReference type="InterPro" id="IPR039420">
    <property type="entry name" value="WalR-like"/>
</dbReference>
<dbReference type="GO" id="GO:0005829">
    <property type="term" value="C:cytosol"/>
    <property type="evidence" value="ECO:0007669"/>
    <property type="project" value="TreeGrafter"/>
</dbReference>
<dbReference type="GO" id="GO:0000156">
    <property type="term" value="F:phosphorelay response regulator activity"/>
    <property type="evidence" value="ECO:0007669"/>
    <property type="project" value="TreeGrafter"/>
</dbReference>
<comment type="caution">
    <text evidence="6">The sequence shown here is derived from an EMBL/GenBank/DDBJ whole genome shotgun (WGS) entry which is preliminary data.</text>
</comment>
<dbReference type="InterPro" id="IPR001867">
    <property type="entry name" value="OmpR/PhoB-type_DNA-bd"/>
</dbReference>
<dbReference type="Pfam" id="PF00486">
    <property type="entry name" value="Trans_reg_C"/>
    <property type="match status" value="1"/>
</dbReference>
<evidence type="ECO:0000256" key="3">
    <source>
        <dbReference type="ARBA" id="ARBA00023163"/>
    </source>
</evidence>
<dbReference type="GO" id="GO:0000976">
    <property type="term" value="F:transcription cis-regulatory region binding"/>
    <property type="evidence" value="ECO:0007669"/>
    <property type="project" value="TreeGrafter"/>
</dbReference>
<keyword evidence="7" id="KW-1185">Reference proteome</keyword>
<feature type="domain" description="OmpR/PhoB-type" evidence="5">
    <location>
        <begin position="104"/>
        <end position="202"/>
    </location>
</feature>
<evidence type="ECO:0000259" key="5">
    <source>
        <dbReference type="PROSITE" id="PS51755"/>
    </source>
</evidence>
<dbReference type="SUPFAM" id="SSF46894">
    <property type="entry name" value="C-terminal effector domain of the bipartite response regulators"/>
    <property type="match status" value="1"/>
</dbReference>
<dbReference type="EMBL" id="WTYD01000001">
    <property type="protein sequence ID" value="MXO52533.1"/>
    <property type="molecule type" value="Genomic_DNA"/>
</dbReference>
<dbReference type="OrthoDB" id="7595335at2"/>
<evidence type="ECO:0000256" key="4">
    <source>
        <dbReference type="PROSITE-ProRule" id="PRU01091"/>
    </source>
</evidence>
<name>A0A844Y5F1_9SPHN</name>
<dbReference type="CDD" id="cd00383">
    <property type="entry name" value="trans_reg_C"/>
    <property type="match status" value="1"/>
</dbReference>
<dbReference type="InterPro" id="IPR036388">
    <property type="entry name" value="WH-like_DNA-bd_sf"/>
</dbReference>
<dbReference type="GO" id="GO:0032993">
    <property type="term" value="C:protein-DNA complex"/>
    <property type="evidence" value="ECO:0007669"/>
    <property type="project" value="TreeGrafter"/>
</dbReference>
<organism evidence="6 7">
    <name type="scientific">Qipengyuania pelagi</name>
    <dbReference type="NCBI Taxonomy" id="994320"/>
    <lineage>
        <taxon>Bacteria</taxon>
        <taxon>Pseudomonadati</taxon>
        <taxon>Pseudomonadota</taxon>
        <taxon>Alphaproteobacteria</taxon>
        <taxon>Sphingomonadales</taxon>
        <taxon>Erythrobacteraceae</taxon>
        <taxon>Qipengyuania</taxon>
    </lineage>
</organism>
<dbReference type="SMART" id="SM00862">
    <property type="entry name" value="Trans_reg_C"/>
    <property type="match status" value="1"/>
</dbReference>
<evidence type="ECO:0000313" key="7">
    <source>
        <dbReference type="Proteomes" id="UP000430272"/>
    </source>
</evidence>
<dbReference type="PROSITE" id="PS51755">
    <property type="entry name" value="OMPR_PHOB"/>
    <property type="match status" value="1"/>
</dbReference>
<dbReference type="AlphaFoldDB" id="A0A844Y5F1"/>
<keyword evidence="1" id="KW-0805">Transcription regulation</keyword>
<dbReference type="Gene3D" id="1.10.10.10">
    <property type="entry name" value="Winged helix-like DNA-binding domain superfamily/Winged helix DNA-binding domain"/>
    <property type="match status" value="1"/>
</dbReference>
<reference evidence="6 7" key="1">
    <citation type="submission" date="2019-12" db="EMBL/GenBank/DDBJ databases">
        <title>Genomic-based taxomic classification of the family Erythrobacteraceae.</title>
        <authorList>
            <person name="Xu L."/>
        </authorList>
    </citation>
    <scope>NUCLEOTIDE SEQUENCE [LARGE SCALE GENOMIC DNA]</scope>
    <source>
        <strain evidence="6 7">JCM 17468</strain>
    </source>
</reference>
<dbReference type="PANTHER" id="PTHR48111">
    <property type="entry name" value="REGULATOR OF RPOS"/>
    <property type="match status" value="1"/>
</dbReference>
<dbReference type="RefSeq" id="WP_160659508.1">
    <property type="nucleotide sequence ID" value="NZ_BAABDV010000001.1"/>
</dbReference>
<evidence type="ECO:0000256" key="2">
    <source>
        <dbReference type="ARBA" id="ARBA00023125"/>
    </source>
</evidence>
<evidence type="ECO:0000313" key="6">
    <source>
        <dbReference type="EMBL" id="MXO52533.1"/>
    </source>
</evidence>
<dbReference type="Proteomes" id="UP000430272">
    <property type="component" value="Unassembled WGS sequence"/>
</dbReference>
<dbReference type="PANTHER" id="PTHR48111:SF67">
    <property type="entry name" value="TRANSCRIPTIONAL REGULATORY PROTEIN TCTD"/>
    <property type="match status" value="1"/>
</dbReference>
<protein>
    <submittedName>
        <fullName evidence="6">DNA-binding response regulator</fullName>
    </submittedName>
</protein>
<dbReference type="InterPro" id="IPR016032">
    <property type="entry name" value="Sig_transdc_resp-reg_C-effctor"/>
</dbReference>
<evidence type="ECO:0000256" key="1">
    <source>
        <dbReference type="ARBA" id="ARBA00023015"/>
    </source>
</evidence>
<sequence length="202" mass="22105">MARQFSWISLADEPPEPWDLRTVGWTMLPDEGGTVPLLLDGRDGTAPAIPETPRRRVAVLGVDSPARRGELLTSGFGEVLAADIDLAELAARVARMADNAARLPREMQAGPVTLDLFHRDGRVEDRWLGLHPREFALLWHLAETTGQAVTRADLLMAVWRLRHDPGTNSLEVHVSRLRTKLNAAGVAGLIETAPEGGYKLKG</sequence>
<keyword evidence="3" id="KW-0804">Transcription</keyword>
<proteinExistence type="predicted"/>
<dbReference type="GO" id="GO:0006355">
    <property type="term" value="P:regulation of DNA-templated transcription"/>
    <property type="evidence" value="ECO:0007669"/>
    <property type="project" value="InterPro"/>
</dbReference>
<feature type="DNA-binding region" description="OmpR/PhoB-type" evidence="4">
    <location>
        <begin position="104"/>
        <end position="202"/>
    </location>
</feature>